<comment type="caution">
    <text evidence="6">The sequence shown here is derived from an EMBL/GenBank/DDBJ whole genome shotgun (WGS) entry which is preliminary data.</text>
</comment>
<name>A0A4U1I740_9BURK</name>
<dbReference type="InterPro" id="IPR005119">
    <property type="entry name" value="LysR_subst-bd"/>
</dbReference>
<dbReference type="PANTHER" id="PTHR30537">
    <property type="entry name" value="HTH-TYPE TRANSCRIPTIONAL REGULATOR"/>
    <property type="match status" value="1"/>
</dbReference>
<sequence>MDRLTSMAVFAAAVDEGSLAAAARRFGLSPAMAGKHVSAIEADLQARLLQRTTRRLALTEAGAAYYARCRRILEEFDDARREAADAQHTPRGTLRIAAPVTFGALHLGGVIARYVERNPEVNLEIVLSDGFANLLEEAIDVAIRIGRLPDSELVARRLARCRMVACAAPAYLARRGAPKTPEALREHPRLAFSDAVSAGDWTFFDRDGAAHRVDGRVSIAANNMQMLLAAAVAGAGVAFGPSFVFGDALRKGELVALLPDYGTADLTIQAVFPSARHLPLKVRRFVDALAEEWGNEPPWDQME</sequence>
<accession>A0A4U1I740</accession>
<evidence type="ECO:0000313" key="7">
    <source>
        <dbReference type="Proteomes" id="UP000305539"/>
    </source>
</evidence>
<dbReference type="RefSeq" id="WP_136893759.1">
    <property type="nucleotide sequence ID" value="NZ_SWJE01000005.1"/>
</dbReference>
<gene>
    <name evidence="6" type="ORF">FAZ69_09600</name>
</gene>
<dbReference type="SUPFAM" id="SSF46785">
    <property type="entry name" value="Winged helix' DNA-binding domain"/>
    <property type="match status" value="1"/>
</dbReference>
<evidence type="ECO:0000256" key="3">
    <source>
        <dbReference type="ARBA" id="ARBA00023125"/>
    </source>
</evidence>
<keyword evidence="2" id="KW-0805">Transcription regulation</keyword>
<dbReference type="AlphaFoldDB" id="A0A4U1I740"/>
<dbReference type="Gene3D" id="3.40.190.290">
    <property type="match status" value="1"/>
</dbReference>
<dbReference type="GO" id="GO:0043565">
    <property type="term" value="F:sequence-specific DNA binding"/>
    <property type="evidence" value="ECO:0007669"/>
    <property type="project" value="TreeGrafter"/>
</dbReference>
<evidence type="ECO:0000256" key="1">
    <source>
        <dbReference type="ARBA" id="ARBA00009437"/>
    </source>
</evidence>
<reference evidence="6 7" key="1">
    <citation type="submission" date="2019-04" db="EMBL/GenBank/DDBJ databases">
        <title>Trinickia sp. 7GSK02, isolated from subtropical forest soil.</title>
        <authorList>
            <person name="Gao Z.-H."/>
            <person name="Qiu L.-H."/>
        </authorList>
    </citation>
    <scope>NUCLEOTIDE SEQUENCE [LARGE SCALE GENOMIC DNA]</scope>
    <source>
        <strain evidence="6 7">7GSK02</strain>
    </source>
</reference>
<evidence type="ECO:0000256" key="2">
    <source>
        <dbReference type="ARBA" id="ARBA00023015"/>
    </source>
</evidence>
<evidence type="ECO:0000256" key="4">
    <source>
        <dbReference type="ARBA" id="ARBA00023163"/>
    </source>
</evidence>
<dbReference type="Pfam" id="PF00126">
    <property type="entry name" value="HTH_1"/>
    <property type="match status" value="1"/>
</dbReference>
<dbReference type="InterPro" id="IPR000847">
    <property type="entry name" value="LysR_HTH_N"/>
</dbReference>
<dbReference type="GO" id="GO:0006351">
    <property type="term" value="P:DNA-templated transcription"/>
    <property type="evidence" value="ECO:0007669"/>
    <property type="project" value="TreeGrafter"/>
</dbReference>
<dbReference type="Pfam" id="PF03466">
    <property type="entry name" value="LysR_substrate"/>
    <property type="match status" value="1"/>
</dbReference>
<dbReference type="FunFam" id="1.10.10.10:FF:000001">
    <property type="entry name" value="LysR family transcriptional regulator"/>
    <property type="match status" value="1"/>
</dbReference>
<proteinExistence type="inferred from homology"/>
<organism evidence="6 7">
    <name type="scientific">Trinickia terrae</name>
    <dbReference type="NCBI Taxonomy" id="2571161"/>
    <lineage>
        <taxon>Bacteria</taxon>
        <taxon>Pseudomonadati</taxon>
        <taxon>Pseudomonadota</taxon>
        <taxon>Betaproteobacteria</taxon>
        <taxon>Burkholderiales</taxon>
        <taxon>Burkholderiaceae</taxon>
        <taxon>Trinickia</taxon>
    </lineage>
</organism>
<dbReference type="PROSITE" id="PS50931">
    <property type="entry name" value="HTH_LYSR"/>
    <property type="match status" value="1"/>
</dbReference>
<dbReference type="Gene3D" id="1.10.10.10">
    <property type="entry name" value="Winged helix-like DNA-binding domain superfamily/Winged helix DNA-binding domain"/>
    <property type="match status" value="1"/>
</dbReference>
<evidence type="ECO:0000259" key="5">
    <source>
        <dbReference type="PROSITE" id="PS50931"/>
    </source>
</evidence>
<dbReference type="InterPro" id="IPR058163">
    <property type="entry name" value="LysR-type_TF_proteobact-type"/>
</dbReference>
<dbReference type="Proteomes" id="UP000305539">
    <property type="component" value="Unassembled WGS sequence"/>
</dbReference>
<dbReference type="GO" id="GO:0003700">
    <property type="term" value="F:DNA-binding transcription factor activity"/>
    <property type="evidence" value="ECO:0007669"/>
    <property type="project" value="InterPro"/>
</dbReference>
<dbReference type="SUPFAM" id="SSF53850">
    <property type="entry name" value="Periplasmic binding protein-like II"/>
    <property type="match status" value="1"/>
</dbReference>
<feature type="domain" description="HTH lysR-type" evidence="5">
    <location>
        <begin position="1"/>
        <end position="59"/>
    </location>
</feature>
<dbReference type="EMBL" id="SWJE01000005">
    <property type="protein sequence ID" value="TKC89213.1"/>
    <property type="molecule type" value="Genomic_DNA"/>
</dbReference>
<keyword evidence="7" id="KW-1185">Reference proteome</keyword>
<protein>
    <submittedName>
        <fullName evidence="6">LysR family transcriptional regulator</fullName>
    </submittedName>
</protein>
<comment type="similarity">
    <text evidence="1">Belongs to the LysR transcriptional regulatory family.</text>
</comment>
<evidence type="ECO:0000313" key="6">
    <source>
        <dbReference type="EMBL" id="TKC89213.1"/>
    </source>
</evidence>
<dbReference type="CDD" id="cd08422">
    <property type="entry name" value="PBP2_CrgA_like"/>
    <property type="match status" value="1"/>
</dbReference>
<dbReference type="PANTHER" id="PTHR30537:SF35">
    <property type="entry name" value="TRANSCRIPTIONAL REGULATORY PROTEIN"/>
    <property type="match status" value="1"/>
</dbReference>
<dbReference type="InterPro" id="IPR036388">
    <property type="entry name" value="WH-like_DNA-bd_sf"/>
</dbReference>
<keyword evidence="4" id="KW-0804">Transcription</keyword>
<keyword evidence="3" id="KW-0238">DNA-binding</keyword>
<dbReference type="OrthoDB" id="9026421at2"/>
<dbReference type="InterPro" id="IPR036390">
    <property type="entry name" value="WH_DNA-bd_sf"/>
</dbReference>